<dbReference type="EMBL" id="BSUN01000001">
    <property type="protein sequence ID" value="GMA37533.1"/>
    <property type="molecule type" value="Genomic_DNA"/>
</dbReference>
<organism evidence="2 3">
    <name type="scientific">Demequina litorisediminis</name>
    <dbReference type="NCBI Taxonomy" id="1849022"/>
    <lineage>
        <taxon>Bacteria</taxon>
        <taxon>Bacillati</taxon>
        <taxon>Actinomycetota</taxon>
        <taxon>Actinomycetes</taxon>
        <taxon>Micrococcales</taxon>
        <taxon>Demequinaceae</taxon>
        <taxon>Demequina</taxon>
    </lineage>
</organism>
<name>A0ABQ6ILG2_9MICO</name>
<dbReference type="Proteomes" id="UP001157125">
    <property type="component" value="Unassembled WGS sequence"/>
</dbReference>
<feature type="region of interest" description="Disordered" evidence="1">
    <location>
        <begin position="30"/>
        <end position="54"/>
    </location>
</feature>
<evidence type="ECO:0000313" key="2">
    <source>
        <dbReference type="EMBL" id="GMA37533.1"/>
    </source>
</evidence>
<accession>A0ABQ6ILG2</accession>
<keyword evidence="3" id="KW-1185">Reference proteome</keyword>
<evidence type="ECO:0000313" key="3">
    <source>
        <dbReference type="Proteomes" id="UP001157125"/>
    </source>
</evidence>
<evidence type="ECO:0000256" key="1">
    <source>
        <dbReference type="SAM" id="MobiDB-lite"/>
    </source>
</evidence>
<protein>
    <submittedName>
        <fullName evidence="2">Uncharacterized protein</fullName>
    </submittedName>
</protein>
<reference evidence="3" key="1">
    <citation type="journal article" date="2019" name="Int. J. Syst. Evol. Microbiol.">
        <title>The Global Catalogue of Microorganisms (GCM) 10K type strain sequencing project: providing services to taxonomists for standard genome sequencing and annotation.</title>
        <authorList>
            <consortium name="The Broad Institute Genomics Platform"/>
            <consortium name="The Broad Institute Genome Sequencing Center for Infectious Disease"/>
            <person name="Wu L."/>
            <person name="Ma J."/>
        </authorList>
    </citation>
    <scope>NUCLEOTIDE SEQUENCE [LARGE SCALE GENOMIC DNA]</scope>
    <source>
        <strain evidence="3">NBRC 112299</strain>
    </source>
</reference>
<proteinExistence type="predicted"/>
<comment type="caution">
    <text evidence="2">The sequence shown here is derived from an EMBL/GenBank/DDBJ whole genome shotgun (WGS) entry which is preliminary data.</text>
</comment>
<gene>
    <name evidence="2" type="ORF">GCM10025876_37370</name>
</gene>
<sequence>MAGDSAEPQHHFAGEVEVLRVLQDGAACDLSEAGSGEAEARDESVEGCGEQVVV</sequence>